<reference evidence="1 2" key="2">
    <citation type="journal article" date="2018" name="New Phytol.">
        <title>High intraspecific genome diversity in the model arbuscular mycorrhizal symbiont Rhizophagus irregularis.</title>
        <authorList>
            <person name="Chen E.C.H."/>
            <person name="Morin E."/>
            <person name="Beaudet D."/>
            <person name="Noel J."/>
            <person name="Yildirir G."/>
            <person name="Ndikumana S."/>
            <person name="Charron P."/>
            <person name="St-Onge C."/>
            <person name="Giorgi J."/>
            <person name="Kruger M."/>
            <person name="Marton T."/>
            <person name="Ropars J."/>
            <person name="Grigoriev I.V."/>
            <person name="Hainaut M."/>
            <person name="Henrissat B."/>
            <person name="Roux C."/>
            <person name="Martin F."/>
            <person name="Corradi N."/>
        </authorList>
    </citation>
    <scope>NUCLEOTIDE SEQUENCE [LARGE SCALE GENOMIC DNA]</scope>
    <source>
        <strain evidence="1 2">DAOM 197198</strain>
    </source>
</reference>
<dbReference type="Gene3D" id="1.10.10.1010">
    <property type="entry name" value="Intein homing endonuclease, domain IV"/>
    <property type="match status" value="1"/>
</dbReference>
<keyword evidence="2" id="KW-1185">Reference proteome</keyword>
<dbReference type="VEuPathDB" id="FungiDB:RhiirFUN_003742"/>
<organism evidence="1 2">
    <name type="scientific">Rhizophagus irregularis (strain DAOM 181602 / DAOM 197198 / MUCL 43194)</name>
    <name type="common">Arbuscular mycorrhizal fungus</name>
    <name type="synonym">Glomus intraradices</name>
    <dbReference type="NCBI Taxonomy" id="747089"/>
    <lineage>
        <taxon>Eukaryota</taxon>
        <taxon>Fungi</taxon>
        <taxon>Fungi incertae sedis</taxon>
        <taxon>Mucoromycota</taxon>
        <taxon>Glomeromycotina</taxon>
        <taxon>Glomeromycetes</taxon>
        <taxon>Glomerales</taxon>
        <taxon>Glomeraceae</taxon>
        <taxon>Rhizophagus</taxon>
    </lineage>
</organism>
<comment type="caution">
    <text evidence="1">The sequence shown here is derived from an EMBL/GenBank/DDBJ whole genome shotgun (WGS) entry which is preliminary data.</text>
</comment>
<dbReference type="AlphaFoldDB" id="A0A2P4Q3T9"/>
<name>A0A2P4Q3T9_RHIID</name>
<evidence type="ECO:0000313" key="2">
    <source>
        <dbReference type="Proteomes" id="UP000018888"/>
    </source>
</evidence>
<protein>
    <submittedName>
        <fullName evidence="1">Uncharacterized protein</fullName>
    </submittedName>
</protein>
<sequence length="150" mass="18087">KNLEKAFYWHQKVVESDNVSLENKNEFCNKCKQPYTDYLWCKLCNAIRFQRDFLKWTSQNEFVDKFIQEAQLYAKNSYEILEWIPYNKLSSINYYDKGGFSAIHKAIWLDGPIFSWNYENQQWNRQTTYEVILKTLNNSSSSDDKFLDEV</sequence>
<dbReference type="Proteomes" id="UP000018888">
    <property type="component" value="Unassembled WGS sequence"/>
</dbReference>
<dbReference type="EMBL" id="AUPC02000097">
    <property type="protein sequence ID" value="POG72315.1"/>
    <property type="molecule type" value="Genomic_DNA"/>
</dbReference>
<gene>
    <name evidence="1" type="ORF">GLOIN_2v1597515</name>
</gene>
<proteinExistence type="predicted"/>
<feature type="non-terminal residue" evidence="1">
    <location>
        <position position="1"/>
    </location>
</feature>
<accession>A0A2P4Q3T9</accession>
<evidence type="ECO:0000313" key="1">
    <source>
        <dbReference type="EMBL" id="POG72315.1"/>
    </source>
</evidence>
<reference evidence="1 2" key="1">
    <citation type="journal article" date="2013" name="Proc. Natl. Acad. Sci. U.S.A.">
        <title>Genome of an arbuscular mycorrhizal fungus provides insight into the oldest plant symbiosis.</title>
        <authorList>
            <person name="Tisserant E."/>
            <person name="Malbreil M."/>
            <person name="Kuo A."/>
            <person name="Kohler A."/>
            <person name="Symeonidi A."/>
            <person name="Balestrini R."/>
            <person name="Charron P."/>
            <person name="Duensing N."/>
            <person name="Frei Dit Frey N."/>
            <person name="Gianinazzi-Pearson V."/>
            <person name="Gilbert L.B."/>
            <person name="Handa Y."/>
            <person name="Herr J.R."/>
            <person name="Hijri M."/>
            <person name="Koul R."/>
            <person name="Kawaguchi M."/>
            <person name="Krajinski F."/>
            <person name="Lammers P.J."/>
            <person name="Masclaux F.G."/>
            <person name="Murat C."/>
            <person name="Morin E."/>
            <person name="Ndikumana S."/>
            <person name="Pagni M."/>
            <person name="Petitpierre D."/>
            <person name="Requena N."/>
            <person name="Rosikiewicz P."/>
            <person name="Riley R."/>
            <person name="Saito K."/>
            <person name="San Clemente H."/>
            <person name="Shapiro H."/>
            <person name="van Tuinen D."/>
            <person name="Becard G."/>
            <person name="Bonfante P."/>
            <person name="Paszkowski U."/>
            <person name="Shachar-Hill Y.Y."/>
            <person name="Tuskan G.A."/>
            <person name="Young P.W."/>
            <person name="Sanders I.R."/>
            <person name="Henrissat B."/>
            <person name="Rensing S.A."/>
            <person name="Grigoriev I.V."/>
            <person name="Corradi N."/>
            <person name="Roux C."/>
            <person name="Martin F."/>
        </authorList>
    </citation>
    <scope>NUCLEOTIDE SEQUENCE [LARGE SCALE GENOMIC DNA]</scope>
    <source>
        <strain evidence="1 2">DAOM 197198</strain>
    </source>
</reference>